<feature type="transmembrane region" description="Helical" evidence="1">
    <location>
        <begin position="174"/>
        <end position="192"/>
    </location>
</feature>
<sequence length="285" mass="29921">MAAAAWAIAIGGVLALIVGAFGHRDRLASLPVDVEGFAARHGLVLTPRVEVAVRRLLARHRSWRFHGGAGGALVAYVISVIRPGGFTIGVGVGGPWFPDVLVCVLAGVLVGVVAAESHHLRPGRDTGSGRTMASLEVRDSATYVEPASRNGRLLACGVGVVMLLGWFADRSVSTVVPWSVALLFAATALVEWQQRRIVVRARPVLPADLATADGVFRQQAIEALHHAGNGLVCLLLAHAITAIGEGSDLLGLIALALLVGAVIEWRRSRMWAAPRGSVRFGTALS</sequence>
<proteinExistence type="predicted"/>
<feature type="transmembrane region" description="Helical" evidence="1">
    <location>
        <begin position="6"/>
        <end position="22"/>
    </location>
</feature>
<evidence type="ECO:0000313" key="2">
    <source>
        <dbReference type="EMBL" id="CAB4601462.1"/>
    </source>
</evidence>
<gene>
    <name evidence="2" type="ORF">UFOPK1493_04351</name>
</gene>
<keyword evidence="1" id="KW-0472">Membrane</keyword>
<feature type="transmembrane region" description="Helical" evidence="1">
    <location>
        <begin position="223"/>
        <end position="243"/>
    </location>
</feature>
<name>A0A6J6GJG6_9ZZZZ</name>
<protein>
    <submittedName>
        <fullName evidence="2">Unannotated protein</fullName>
    </submittedName>
</protein>
<feature type="transmembrane region" description="Helical" evidence="1">
    <location>
        <begin position="151"/>
        <end position="168"/>
    </location>
</feature>
<dbReference type="EMBL" id="CAEZSR010000331">
    <property type="protein sequence ID" value="CAB4601462.1"/>
    <property type="molecule type" value="Genomic_DNA"/>
</dbReference>
<evidence type="ECO:0000256" key="1">
    <source>
        <dbReference type="SAM" id="Phobius"/>
    </source>
</evidence>
<organism evidence="2">
    <name type="scientific">freshwater metagenome</name>
    <dbReference type="NCBI Taxonomy" id="449393"/>
    <lineage>
        <taxon>unclassified sequences</taxon>
        <taxon>metagenomes</taxon>
        <taxon>ecological metagenomes</taxon>
    </lineage>
</organism>
<feature type="transmembrane region" description="Helical" evidence="1">
    <location>
        <begin position="96"/>
        <end position="115"/>
    </location>
</feature>
<feature type="transmembrane region" description="Helical" evidence="1">
    <location>
        <begin position="63"/>
        <end position="84"/>
    </location>
</feature>
<reference evidence="2" key="1">
    <citation type="submission" date="2020-05" db="EMBL/GenBank/DDBJ databases">
        <authorList>
            <person name="Chiriac C."/>
            <person name="Salcher M."/>
            <person name="Ghai R."/>
            <person name="Kavagutti S V."/>
        </authorList>
    </citation>
    <scope>NUCLEOTIDE SEQUENCE</scope>
</reference>
<dbReference type="AlphaFoldDB" id="A0A6J6GJG6"/>
<keyword evidence="1" id="KW-1133">Transmembrane helix</keyword>
<keyword evidence="1" id="KW-0812">Transmembrane</keyword>
<feature type="transmembrane region" description="Helical" evidence="1">
    <location>
        <begin position="249"/>
        <end position="265"/>
    </location>
</feature>
<accession>A0A6J6GJG6</accession>